<sequence>MFNCQVNPSFHQFFELLVGGNLLFDFIDEFRPDVLGSAFHLMGIAELVVRAYLFLGSLVLPTE</sequence>
<organism evidence="2 4">
    <name type="scientific">Candidatus Hakubella thermalkaliphila</name>
    <dbReference type="NCBI Taxonomy" id="2754717"/>
    <lineage>
        <taxon>Bacteria</taxon>
        <taxon>Bacillati</taxon>
        <taxon>Actinomycetota</taxon>
        <taxon>Actinomycetota incertae sedis</taxon>
        <taxon>Candidatus Hakubellales</taxon>
        <taxon>Candidatus Hakubellaceae</taxon>
        <taxon>Candidatus Hakubella</taxon>
    </lineage>
</organism>
<dbReference type="EMBL" id="BLRX01000139">
    <property type="protein sequence ID" value="GFP25614.1"/>
    <property type="molecule type" value="Genomic_DNA"/>
</dbReference>
<reference evidence="3 4" key="1">
    <citation type="journal article" date="2020" name="Front. Microbiol.">
        <title>Single-cell genomics of novel Actinobacteria with the Wood-Ljungdahl pathway discovered in a serpentinizing system.</title>
        <authorList>
            <person name="Merino N."/>
            <person name="Kawai M."/>
            <person name="Boyd E.S."/>
            <person name="Colman D.R."/>
            <person name="McGlynn S.E."/>
            <person name="Nealson K.H."/>
            <person name="Kurokawa K."/>
            <person name="Hongoh Y."/>
        </authorList>
    </citation>
    <scope>NUCLEOTIDE SEQUENCE [LARGE SCALE GENOMIC DNA]</scope>
    <source>
        <strain evidence="1 3">S25</strain>
        <strain evidence="2 4">S34</strain>
    </source>
</reference>
<keyword evidence="4" id="KW-1185">Reference proteome</keyword>
<evidence type="ECO:0000313" key="3">
    <source>
        <dbReference type="Proteomes" id="UP000543224"/>
    </source>
</evidence>
<dbReference type="Proteomes" id="UP000543224">
    <property type="component" value="Unassembled WGS sequence"/>
</dbReference>
<dbReference type="AlphaFoldDB" id="A0A6V8PDC1"/>
<evidence type="ECO:0000313" key="4">
    <source>
        <dbReference type="Proteomes" id="UP000588083"/>
    </source>
</evidence>
<dbReference type="EMBL" id="BLRZ01000092">
    <property type="protein sequence ID" value="GFP30705.1"/>
    <property type="molecule type" value="Genomic_DNA"/>
</dbReference>
<gene>
    <name evidence="1" type="ORF">HKBW3S25_01094</name>
    <name evidence="2" type="ORF">HKBW3S34_01625</name>
</gene>
<name>A0A6V8PDC1_9ACTN</name>
<evidence type="ECO:0000313" key="2">
    <source>
        <dbReference type="EMBL" id="GFP30705.1"/>
    </source>
</evidence>
<dbReference type="Proteomes" id="UP000588083">
    <property type="component" value="Unassembled WGS sequence"/>
</dbReference>
<accession>A0A6V8PDC1</accession>
<proteinExistence type="predicted"/>
<evidence type="ECO:0000313" key="1">
    <source>
        <dbReference type="EMBL" id="GFP25614.1"/>
    </source>
</evidence>
<comment type="caution">
    <text evidence="2">The sequence shown here is derived from an EMBL/GenBank/DDBJ whole genome shotgun (WGS) entry which is preliminary data.</text>
</comment>
<protein>
    <submittedName>
        <fullName evidence="2">Uncharacterized protein</fullName>
    </submittedName>
</protein>